<sequence>MRGCCQLSSLRCALPAGLFFVNRVGSGLNPFSTNALCLLTASSSRLYPSRCVLPIYFGRGRDPVAGNELPKTGFETNANASFPTAATPPYLHSWTYSNYPNLPERLSYQI</sequence>
<name>A0A9P0E9P7_NEZVI</name>
<reference evidence="1" key="1">
    <citation type="submission" date="2022-01" db="EMBL/GenBank/DDBJ databases">
        <authorList>
            <person name="King R."/>
        </authorList>
    </citation>
    <scope>NUCLEOTIDE SEQUENCE</scope>
</reference>
<keyword evidence="2" id="KW-1185">Reference proteome</keyword>
<evidence type="ECO:0000313" key="2">
    <source>
        <dbReference type="Proteomes" id="UP001152798"/>
    </source>
</evidence>
<gene>
    <name evidence="1" type="ORF">NEZAVI_LOCUS2083</name>
</gene>
<dbReference type="Proteomes" id="UP001152798">
    <property type="component" value="Chromosome 1"/>
</dbReference>
<protein>
    <submittedName>
        <fullName evidence="1">Uncharacterized protein</fullName>
    </submittedName>
</protein>
<organism evidence="1 2">
    <name type="scientific">Nezara viridula</name>
    <name type="common">Southern green stink bug</name>
    <name type="synonym">Cimex viridulus</name>
    <dbReference type="NCBI Taxonomy" id="85310"/>
    <lineage>
        <taxon>Eukaryota</taxon>
        <taxon>Metazoa</taxon>
        <taxon>Ecdysozoa</taxon>
        <taxon>Arthropoda</taxon>
        <taxon>Hexapoda</taxon>
        <taxon>Insecta</taxon>
        <taxon>Pterygota</taxon>
        <taxon>Neoptera</taxon>
        <taxon>Paraneoptera</taxon>
        <taxon>Hemiptera</taxon>
        <taxon>Heteroptera</taxon>
        <taxon>Panheteroptera</taxon>
        <taxon>Pentatomomorpha</taxon>
        <taxon>Pentatomoidea</taxon>
        <taxon>Pentatomidae</taxon>
        <taxon>Pentatominae</taxon>
        <taxon>Nezara</taxon>
    </lineage>
</organism>
<dbReference type="EMBL" id="OV725077">
    <property type="protein sequence ID" value="CAH1390979.1"/>
    <property type="molecule type" value="Genomic_DNA"/>
</dbReference>
<evidence type="ECO:0000313" key="1">
    <source>
        <dbReference type="EMBL" id="CAH1390979.1"/>
    </source>
</evidence>
<proteinExistence type="predicted"/>
<accession>A0A9P0E9P7</accession>
<dbReference type="AlphaFoldDB" id="A0A9P0E9P7"/>